<evidence type="ECO:0000313" key="3">
    <source>
        <dbReference type="EMBL" id="KAK9727275.1"/>
    </source>
</evidence>
<name>A0AAW1L2T6_SAPOF</name>
<feature type="chain" id="PRO_5043564869" evidence="2">
    <location>
        <begin position="20"/>
        <end position="80"/>
    </location>
</feature>
<keyword evidence="2" id="KW-0732">Signal</keyword>
<reference evidence="3" key="1">
    <citation type="submission" date="2024-03" db="EMBL/GenBank/DDBJ databases">
        <title>WGS assembly of Saponaria officinalis var. Norfolk2.</title>
        <authorList>
            <person name="Jenkins J."/>
            <person name="Shu S."/>
            <person name="Grimwood J."/>
            <person name="Barry K."/>
            <person name="Goodstein D."/>
            <person name="Schmutz J."/>
            <person name="Leebens-Mack J."/>
            <person name="Osbourn A."/>
        </authorList>
    </citation>
    <scope>NUCLEOTIDE SEQUENCE [LARGE SCALE GENOMIC DNA]</scope>
    <source>
        <strain evidence="3">JIC</strain>
    </source>
</reference>
<feature type="region of interest" description="Disordered" evidence="1">
    <location>
        <begin position="53"/>
        <end position="80"/>
    </location>
</feature>
<evidence type="ECO:0000256" key="2">
    <source>
        <dbReference type="SAM" id="SignalP"/>
    </source>
</evidence>
<accession>A0AAW1L2T6</accession>
<evidence type="ECO:0000256" key="1">
    <source>
        <dbReference type="SAM" id="MobiDB-lite"/>
    </source>
</evidence>
<gene>
    <name evidence="3" type="ORF">RND81_05G270600</name>
</gene>
<sequence length="80" mass="8774">MRYISFLVILVFLAPMIQARNTNVFVPKQAANDFGNPLVDKCVPSRDIRHCRPPSSYPSTTVAAKTTAAATHKDNSQIGN</sequence>
<proteinExistence type="predicted"/>
<dbReference type="Proteomes" id="UP001443914">
    <property type="component" value="Unassembled WGS sequence"/>
</dbReference>
<feature type="compositionally biased region" description="Basic and acidic residues" evidence="1">
    <location>
        <begin position="71"/>
        <end position="80"/>
    </location>
</feature>
<feature type="signal peptide" evidence="2">
    <location>
        <begin position="1"/>
        <end position="19"/>
    </location>
</feature>
<evidence type="ECO:0000313" key="4">
    <source>
        <dbReference type="Proteomes" id="UP001443914"/>
    </source>
</evidence>
<feature type="compositionally biased region" description="Low complexity" evidence="1">
    <location>
        <begin position="60"/>
        <end position="70"/>
    </location>
</feature>
<protein>
    <submittedName>
        <fullName evidence="3">Uncharacterized protein</fullName>
    </submittedName>
</protein>
<organism evidence="3 4">
    <name type="scientific">Saponaria officinalis</name>
    <name type="common">Common soapwort</name>
    <name type="synonym">Lychnis saponaria</name>
    <dbReference type="NCBI Taxonomy" id="3572"/>
    <lineage>
        <taxon>Eukaryota</taxon>
        <taxon>Viridiplantae</taxon>
        <taxon>Streptophyta</taxon>
        <taxon>Embryophyta</taxon>
        <taxon>Tracheophyta</taxon>
        <taxon>Spermatophyta</taxon>
        <taxon>Magnoliopsida</taxon>
        <taxon>eudicotyledons</taxon>
        <taxon>Gunneridae</taxon>
        <taxon>Pentapetalae</taxon>
        <taxon>Caryophyllales</taxon>
        <taxon>Caryophyllaceae</taxon>
        <taxon>Caryophylleae</taxon>
        <taxon>Saponaria</taxon>
    </lineage>
</organism>
<dbReference type="AlphaFoldDB" id="A0AAW1L2T6"/>
<dbReference type="EMBL" id="JBDFQZ010000005">
    <property type="protein sequence ID" value="KAK9727275.1"/>
    <property type="molecule type" value="Genomic_DNA"/>
</dbReference>
<keyword evidence="4" id="KW-1185">Reference proteome</keyword>
<comment type="caution">
    <text evidence="3">The sequence shown here is derived from an EMBL/GenBank/DDBJ whole genome shotgun (WGS) entry which is preliminary data.</text>
</comment>